<dbReference type="GO" id="GO:0005506">
    <property type="term" value="F:iron ion binding"/>
    <property type="evidence" value="ECO:0007669"/>
    <property type="project" value="InterPro"/>
</dbReference>
<dbReference type="GO" id="GO:0016226">
    <property type="term" value="P:iron-sulfur cluster assembly"/>
    <property type="evidence" value="ECO:0007669"/>
    <property type="project" value="InterPro"/>
</dbReference>
<feature type="domain" description="NIF system FeS cluster assembly NifU N-terminal" evidence="1">
    <location>
        <begin position="8"/>
        <end position="88"/>
    </location>
</feature>
<accession>A0A845SBC4</accession>
<evidence type="ECO:0000259" key="1">
    <source>
        <dbReference type="Pfam" id="PF01592"/>
    </source>
</evidence>
<dbReference type="SUPFAM" id="SSF82649">
    <property type="entry name" value="SufE/NifU"/>
    <property type="match status" value="1"/>
</dbReference>
<proteinExistence type="predicted"/>
<evidence type="ECO:0000313" key="3">
    <source>
        <dbReference type="Proteomes" id="UP000572953"/>
    </source>
</evidence>
<dbReference type="GO" id="GO:0051536">
    <property type="term" value="F:iron-sulfur cluster binding"/>
    <property type="evidence" value="ECO:0007669"/>
    <property type="project" value="InterPro"/>
</dbReference>
<name>A0A845SBC4_9PROT</name>
<evidence type="ECO:0000313" key="2">
    <source>
        <dbReference type="EMBL" id="NCU63128.1"/>
    </source>
</evidence>
<comment type="caution">
    <text evidence="2">The sequence shown here is derived from an EMBL/GenBank/DDBJ whole genome shotgun (WGS) entry which is preliminary data.</text>
</comment>
<dbReference type="AlphaFoldDB" id="A0A845SBC4"/>
<organism evidence="2 3">
    <name type="scientific">Candidatus Fonsibacter lacus</name>
    <dbReference type="NCBI Taxonomy" id="2576439"/>
    <lineage>
        <taxon>Bacteria</taxon>
        <taxon>Pseudomonadati</taxon>
        <taxon>Pseudomonadota</taxon>
        <taxon>Alphaproteobacteria</taxon>
        <taxon>Candidatus Pelagibacterales</taxon>
        <taxon>Candidatus Pelagibacterales incertae sedis</taxon>
        <taxon>Candidatus Fonsibacter</taxon>
    </lineage>
</organism>
<dbReference type="InterPro" id="IPR002871">
    <property type="entry name" value="NIF_FeS_clus_asmbl_NifU_N"/>
</dbReference>
<gene>
    <name evidence="2" type="ORF">EBV78_03450</name>
</gene>
<dbReference type="CDD" id="cd06664">
    <property type="entry name" value="IscU_like"/>
    <property type="match status" value="1"/>
</dbReference>
<dbReference type="Proteomes" id="UP000572953">
    <property type="component" value="Unassembled WGS sequence"/>
</dbReference>
<dbReference type="Pfam" id="PF01592">
    <property type="entry name" value="NifU_N"/>
    <property type="match status" value="1"/>
</dbReference>
<dbReference type="Gene3D" id="3.90.1010.10">
    <property type="match status" value="1"/>
</dbReference>
<dbReference type="EMBL" id="RGGN01000127">
    <property type="protein sequence ID" value="NCU63128.1"/>
    <property type="molecule type" value="Genomic_DNA"/>
</dbReference>
<protein>
    <submittedName>
        <fullName evidence="2">Iron-sulfur cluster assembly scaffold protein</fullName>
    </submittedName>
</protein>
<reference evidence="2 3" key="1">
    <citation type="submission" date="2018-10" db="EMBL/GenBank/DDBJ databases">
        <title>Iterative Subtractive Binning of Freshwater Chronoseries Metagenomes Recovers Nearly Complete Genomes from over Four Hundred Novel Species.</title>
        <authorList>
            <person name="Rodriguez-R L.M."/>
            <person name="Tsementzi D."/>
            <person name="Luo C."/>
            <person name="Konstantinidis K.T."/>
        </authorList>
    </citation>
    <scope>NUCLEOTIDE SEQUENCE [LARGE SCALE GENOMIC DNA]</scope>
    <source>
        <strain evidence="2">WB7_2B_003</strain>
    </source>
</reference>
<sequence>MNTLLLKHVGALKNYGTLKSFTHKCIYKNHTCGDKVILYLKISKKIIKKISYKTESCLICQASCSIFSDCVKNKNLNAVLNFTKLFIQSIFKKKVNLTGQWKKFNFLLKKNYFNRKGCILVPFNALIKIR</sequence>